<feature type="domain" description="HTH lacI-type" evidence="4">
    <location>
        <begin position="19"/>
        <end position="73"/>
    </location>
</feature>
<evidence type="ECO:0000259" key="4">
    <source>
        <dbReference type="PROSITE" id="PS50932"/>
    </source>
</evidence>
<dbReference type="AlphaFoldDB" id="A0A7K1FN68"/>
<dbReference type="Pfam" id="PF00532">
    <property type="entry name" value="Peripla_BP_1"/>
    <property type="match status" value="1"/>
</dbReference>
<dbReference type="SUPFAM" id="SSF53822">
    <property type="entry name" value="Periplasmic binding protein-like I"/>
    <property type="match status" value="1"/>
</dbReference>
<accession>A0A7K1FN68</accession>
<dbReference type="InterPro" id="IPR000843">
    <property type="entry name" value="HTH_LacI"/>
</dbReference>
<evidence type="ECO:0000256" key="3">
    <source>
        <dbReference type="ARBA" id="ARBA00023163"/>
    </source>
</evidence>
<keyword evidence="1" id="KW-0805">Transcription regulation</keyword>
<proteinExistence type="predicted"/>
<dbReference type="PROSITE" id="PS00356">
    <property type="entry name" value="HTH_LACI_1"/>
    <property type="match status" value="1"/>
</dbReference>
<evidence type="ECO:0000313" key="5">
    <source>
        <dbReference type="EMBL" id="MTD15612.1"/>
    </source>
</evidence>
<dbReference type="Gene3D" id="1.10.260.40">
    <property type="entry name" value="lambda repressor-like DNA-binding domains"/>
    <property type="match status" value="1"/>
</dbReference>
<protein>
    <submittedName>
        <fullName evidence="5">Substrate-binding domain-containing protein</fullName>
    </submittedName>
</protein>
<dbReference type="SMART" id="SM00354">
    <property type="entry name" value="HTH_LACI"/>
    <property type="match status" value="1"/>
</dbReference>
<dbReference type="EMBL" id="WLYK01000006">
    <property type="protein sequence ID" value="MTD15612.1"/>
    <property type="molecule type" value="Genomic_DNA"/>
</dbReference>
<dbReference type="InterPro" id="IPR010982">
    <property type="entry name" value="Lambda_DNA-bd_dom_sf"/>
</dbReference>
<organism evidence="5 6">
    <name type="scientific">Nakamurella alba</name>
    <dbReference type="NCBI Taxonomy" id="2665158"/>
    <lineage>
        <taxon>Bacteria</taxon>
        <taxon>Bacillati</taxon>
        <taxon>Actinomycetota</taxon>
        <taxon>Actinomycetes</taxon>
        <taxon>Nakamurellales</taxon>
        <taxon>Nakamurellaceae</taxon>
        <taxon>Nakamurella</taxon>
    </lineage>
</organism>
<dbReference type="GO" id="GO:0003700">
    <property type="term" value="F:DNA-binding transcription factor activity"/>
    <property type="evidence" value="ECO:0007669"/>
    <property type="project" value="TreeGrafter"/>
</dbReference>
<sequence length="350" mass="37769">MTHEAVTRTVPRSTPHKRATMADVAALAGVGLKTVSRYVNGETNIAPDISARIGEAISALNFRRNFAAASIRPGRHSELIALIIEDIANPFYSALTGAIENALRDEGFVLIVASSEEDTARHTQLVEQFLERRVDGLIIVPPRDPGPQWVRLADEIPALVLLDRPDPQVTADTIVADDRAGGRLATELLLEGGSRRIAFVGESLDLVSVAARHRGYQDALRAAGLTPDPALRLAGDRSADAVSRTVHRLLAADPTIDGLFGSNNRSAVGILGALRELGEQRAVVGFDDFEAATLVSPQLTVVTHDLAEMGRRAADLVLRRIRGDDTEPQHVTLPVTAIRRGSDRIRPQEK</sequence>
<dbReference type="SUPFAM" id="SSF47413">
    <property type="entry name" value="lambda repressor-like DNA-binding domains"/>
    <property type="match status" value="1"/>
</dbReference>
<dbReference type="GO" id="GO:0000976">
    <property type="term" value="F:transcription cis-regulatory region binding"/>
    <property type="evidence" value="ECO:0007669"/>
    <property type="project" value="TreeGrafter"/>
</dbReference>
<evidence type="ECO:0000256" key="2">
    <source>
        <dbReference type="ARBA" id="ARBA00023125"/>
    </source>
</evidence>
<keyword evidence="2" id="KW-0238">DNA-binding</keyword>
<evidence type="ECO:0000256" key="1">
    <source>
        <dbReference type="ARBA" id="ARBA00023015"/>
    </source>
</evidence>
<keyword evidence="3" id="KW-0804">Transcription</keyword>
<dbReference type="Pfam" id="PF00356">
    <property type="entry name" value="LacI"/>
    <property type="match status" value="1"/>
</dbReference>
<dbReference type="InterPro" id="IPR028082">
    <property type="entry name" value="Peripla_BP_I"/>
</dbReference>
<dbReference type="PROSITE" id="PS50932">
    <property type="entry name" value="HTH_LACI_2"/>
    <property type="match status" value="1"/>
</dbReference>
<gene>
    <name evidence="5" type="ORF">GIS00_16890</name>
</gene>
<dbReference type="PANTHER" id="PTHR30146">
    <property type="entry name" value="LACI-RELATED TRANSCRIPTIONAL REPRESSOR"/>
    <property type="match status" value="1"/>
</dbReference>
<name>A0A7K1FN68_9ACTN</name>
<dbReference type="CDD" id="cd01392">
    <property type="entry name" value="HTH_LacI"/>
    <property type="match status" value="1"/>
</dbReference>
<comment type="caution">
    <text evidence="5">The sequence shown here is derived from an EMBL/GenBank/DDBJ whole genome shotgun (WGS) entry which is preliminary data.</text>
</comment>
<keyword evidence="6" id="KW-1185">Reference proteome</keyword>
<dbReference type="InterPro" id="IPR001761">
    <property type="entry name" value="Peripla_BP/Lac1_sug-bd_dom"/>
</dbReference>
<dbReference type="CDD" id="cd06267">
    <property type="entry name" value="PBP1_LacI_sugar_binding-like"/>
    <property type="match status" value="1"/>
</dbReference>
<reference evidence="5 6" key="1">
    <citation type="submission" date="2019-11" db="EMBL/GenBank/DDBJ databases">
        <authorList>
            <person name="Jiang L.-Q."/>
        </authorList>
    </citation>
    <scope>NUCLEOTIDE SEQUENCE [LARGE SCALE GENOMIC DNA]</scope>
    <source>
        <strain evidence="5 6">YIM 132087</strain>
    </source>
</reference>
<dbReference type="Proteomes" id="UP000460221">
    <property type="component" value="Unassembled WGS sequence"/>
</dbReference>
<dbReference type="PANTHER" id="PTHR30146:SF109">
    <property type="entry name" value="HTH-TYPE TRANSCRIPTIONAL REGULATOR GALS"/>
    <property type="match status" value="1"/>
</dbReference>
<evidence type="ECO:0000313" key="6">
    <source>
        <dbReference type="Proteomes" id="UP000460221"/>
    </source>
</evidence>
<dbReference type="Gene3D" id="3.40.50.2300">
    <property type="match status" value="2"/>
</dbReference>